<reference evidence="3" key="1">
    <citation type="submission" date="2023-05" db="EMBL/GenBank/DDBJ databases">
        <authorList>
            <person name="Zhang X."/>
        </authorList>
    </citation>
    <scope>NUCLEOTIDE SEQUENCE</scope>
    <source>
        <strain evidence="3">BD1B2-1</strain>
    </source>
</reference>
<dbReference type="InterPro" id="IPR029058">
    <property type="entry name" value="AB_hydrolase_fold"/>
</dbReference>
<dbReference type="EMBL" id="JASJOU010000015">
    <property type="protein sequence ID" value="MDJ1505161.1"/>
    <property type="molecule type" value="Genomic_DNA"/>
</dbReference>
<comment type="caution">
    <text evidence="3">The sequence shown here is derived from an EMBL/GenBank/DDBJ whole genome shotgun (WGS) entry which is preliminary data.</text>
</comment>
<dbReference type="SUPFAM" id="SSF53474">
    <property type="entry name" value="alpha/beta-Hydrolases"/>
    <property type="match status" value="1"/>
</dbReference>
<keyword evidence="4" id="KW-1185">Reference proteome</keyword>
<protein>
    <submittedName>
        <fullName evidence="3">Caspase family protein</fullName>
    </submittedName>
</protein>
<dbReference type="GO" id="GO:0005737">
    <property type="term" value="C:cytoplasm"/>
    <property type="evidence" value="ECO:0007669"/>
    <property type="project" value="TreeGrafter"/>
</dbReference>
<evidence type="ECO:0000259" key="2">
    <source>
        <dbReference type="Pfam" id="PF24096"/>
    </source>
</evidence>
<dbReference type="Proteomes" id="UP001232063">
    <property type="component" value="Unassembled WGS sequence"/>
</dbReference>
<dbReference type="PANTHER" id="PTHR48104">
    <property type="entry name" value="METACASPASE-4"/>
    <property type="match status" value="1"/>
</dbReference>
<evidence type="ECO:0000259" key="1">
    <source>
        <dbReference type="Pfam" id="PF00656"/>
    </source>
</evidence>
<dbReference type="InterPro" id="IPR055803">
    <property type="entry name" value="DUF7379"/>
</dbReference>
<evidence type="ECO:0000313" key="4">
    <source>
        <dbReference type="Proteomes" id="UP001232063"/>
    </source>
</evidence>
<gene>
    <name evidence="3" type="ORF">QNI22_31180</name>
</gene>
<dbReference type="RefSeq" id="WP_314516973.1">
    <property type="nucleotide sequence ID" value="NZ_JASJOU010000015.1"/>
</dbReference>
<dbReference type="InterPro" id="IPR011600">
    <property type="entry name" value="Pept_C14_caspase"/>
</dbReference>
<organism evidence="3 4">
    <name type="scientific">Xanthocytophaga agilis</name>
    <dbReference type="NCBI Taxonomy" id="3048010"/>
    <lineage>
        <taxon>Bacteria</taxon>
        <taxon>Pseudomonadati</taxon>
        <taxon>Bacteroidota</taxon>
        <taxon>Cytophagia</taxon>
        <taxon>Cytophagales</taxon>
        <taxon>Rhodocytophagaceae</taxon>
        <taxon>Xanthocytophaga</taxon>
    </lineage>
</organism>
<dbReference type="GO" id="GO:0006508">
    <property type="term" value="P:proteolysis"/>
    <property type="evidence" value="ECO:0007669"/>
    <property type="project" value="InterPro"/>
</dbReference>
<dbReference type="Gene3D" id="3.40.50.1460">
    <property type="match status" value="1"/>
</dbReference>
<dbReference type="GO" id="GO:0004197">
    <property type="term" value="F:cysteine-type endopeptidase activity"/>
    <property type="evidence" value="ECO:0007669"/>
    <property type="project" value="InterPro"/>
</dbReference>
<dbReference type="AlphaFoldDB" id="A0AAE3R7M7"/>
<feature type="domain" description="DUF7379" evidence="2">
    <location>
        <begin position="861"/>
        <end position="1015"/>
    </location>
</feature>
<sequence length="1128" mass="125579">MPTLHALLVGINGYPVKPLQGCINDVNAVKKYLIDSTTAVGIPLKLKILTDNEEVKPTRDNLISSFACFKDAEDDDVCLFYYSGHGSFSPAPPEFWTETDGLNESLVCIDSRQSGGRDLMDKELSVLIWQAMIGKPNVTFVVITDCCHSGTITKNIFDSDVVERMASPNTIPQTFNEYYGYDLIIEGQHAFEKSVGQSGREQYNVARGRHIHLGASRDHQTSKELKIEGEQRGVFTYSLIKELTRCEGRISYRELIDLARISVKHLVSDQDPTLNIDGGLSQLDENKIFLTDSFLKSDGKRLVYHSTQDNQWYLKGGKFHGIRKGDKILIDGIGETKVIADPTPDESLIEAIEGMVTVQPYSAIVKRAQARPIKIGLHFSIPQKIKELLLDTERMMQPDQFAFTEFDGQYIVGYKNGTIALFAKGSEKPIFKPLLLDIDAQRIQFIGQIERFCKWIHLLELQNTTTVITNNDYLISLYLSPTNSRSAVDFIEQQDLAAITDLHYKFINQTWTQPSIMVKIKNMSNVTLFFSPVYLSMNFGIQGTLLNQLELKPGKEAWLTWNKGMRQVEVIPLIIEKKEYLDLGYNSIIEYIKILISTSPIKTSDIDQPGIELPNLLTKNLKSKSTAKRGISCEVVELADSQVEWKTETIGLRITRPLDIVEIGPHKETQIAGIVIEGHELVAKVNLSSSSLTSKVADSILPPHQANHNSALVPIDLAGGTTRTEVVMDVIELQDVKNIDSVSPQNPLKIRLSEVENSDESILPIGYNAETGLYFPLGYFHDGKVIIETLSSETPTDATITKKSFLGSIKIYFQKVIGKKIGLRFNYPRLAIPTVVDGNVEYNNDVPTIAAKVKEATSIAVFVHGIIGDTEGMAQSAAMVFSEFGSINKQFGLVLTFDYENLDTSIEDNGSMLGEKLADVGLAPGHGKELIIIAHSMGGLVSRWFIEQKKGNKVVSKLFMLGTPNNGSAWSDVRDMAESLITMAINGVAFLKPWTLAISLFGKAVRGTQNSLKQMHSDSPFYKALNNGTDPKIPYIVVAGNTQLISPKIDDTATKLMKLFTIVRKRGAYLALDTLIFKNPNDIAVTVRSIEQLDSSTWKKKPEIYYVACDHLNYFNNEEAMRIVLSSK</sequence>
<proteinExistence type="predicted"/>
<dbReference type="PANTHER" id="PTHR48104:SF30">
    <property type="entry name" value="METACASPASE-1"/>
    <property type="match status" value="1"/>
</dbReference>
<dbReference type="Gene3D" id="3.40.50.1820">
    <property type="entry name" value="alpha/beta hydrolase"/>
    <property type="match status" value="1"/>
</dbReference>
<evidence type="ECO:0000313" key="3">
    <source>
        <dbReference type="EMBL" id="MDJ1505161.1"/>
    </source>
</evidence>
<dbReference type="Pfam" id="PF24096">
    <property type="entry name" value="DUF7379"/>
    <property type="match status" value="1"/>
</dbReference>
<dbReference type="Pfam" id="PF00656">
    <property type="entry name" value="Peptidase_C14"/>
    <property type="match status" value="1"/>
</dbReference>
<name>A0AAE3R7M7_9BACT</name>
<accession>A0AAE3R7M7</accession>
<feature type="domain" description="Peptidase C14 caspase" evidence="1">
    <location>
        <begin position="5"/>
        <end position="273"/>
    </location>
</feature>
<dbReference type="InterPro" id="IPR050452">
    <property type="entry name" value="Metacaspase"/>
</dbReference>